<evidence type="ECO:0000256" key="2">
    <source>
        <dbReference type="ARBA" id="ARBA00022670"/>
    </source>
</evidence>
<comment type="caution">
    <text evidence="11">The sequence shown here is derived from an EMBL/GenBank/DDBJ whole genome shotgun (WGS) entry which is preliminary data.</text>
</comment>
<dbReference type="InterPro" id="IPR023828">
    <property type="entry name" value="Peptidase_S8_Ser-AS"/>
</dbReference>
<reference evidence="11 12" key="1">
    <citation type="submission" date="2019-03" db="EMBL/GenBank/DDBJ databases">
        <title>Comparative genomic analyses of the sweetpotato soil rot pathogen, Streptomyces ipomoeae.</title>
        <authorList>
            <person name="Ruschel Soares N."/>
            <person name="Badger J.H."/>
            <person name="Huguet-Tapia J.C."/>
            <person name="Clark C.A."/>
            <person name="Pettis G.S."/>
        </authorList>
    </citation>
    <scope>NUCLEOTIDE SEQUENCE [LARGE SCALE GENOMIC DNA]</scope>
    <source>
        <strain evidence="11 12">88-35</strain>
    </source>
</reference>
<name>A0AAE8VX85_9ACTN</name>
<evidence type="ECO:0000256" key="5">
    <source>
        <dbReference type="PIRSR" id="PIRSR615500-1"/>
    </source>
</evidence>
<dbReference type="PROSITE" id="PS51892">
    <property type="entry name" value="SUBTILASE"/>
    <property type="match status" value="1"/>
</dbReference>
<dbReference type="PRINTS" id="PR00723">
    <property type="entry name" value="SUBTILISIN"/>
</dbReference>
<evidence type="ECO:0000313" key="11">
    <source>
        <dbReference type="EMBL" id="TQE25306.1"/>
    </source>
</evidence>
<dbReference type="InterPro" id="IPR000209">
    <property type="entry name" value="Peptidase_S8/S53_dom"/>
</dbReference>
<dbReference type="InterPro" id="IPR023827">
    <property type="entry name" value="Peptidase_S8_Asp-AS"/>
</dbReference>
<evidence type="ECO:0000256" key="3">
    <source>
        <dbReference type="ARBA" id="ARBA00022801"/>
    </source>
</evidence>
<dbReference type="EMBL" id="SPAZ01000248">
    <property type="protein sequence ID" value="TQE25306.1"/>
    <property type="molecule type" value="Genomic_DNA"/>
</dbReference>
<accession>A0AAE8VX85</accession>
<dbReference type="InterPro" id="IPR036852">
    <property type="entry name" value="Peptidase_S8/S53_dom_sf"/>
</dbReference>
<dbReference type="PANTHER" id="PTHR43806">
    <property type="entry name" value="PEPTIDASE S8"/>
    <property type="match status" value="1"/>
</dbReference>
<keyword evidence="9" id="KW-0732">Signal</keyword>
<evidence type="ECO:0000259" key="10">
    <source>
        <dbReference type="Pfam" id="PF00082"/>
    </source>
</evidence>
<keyword evidence="2 6" id="KW-0645">Protease</keyword>
<feature type="region of interest" description="Disordered" evidence="8">
    <location>
        <begin position="19"/>
        <end position="38"/>
    </location>
</feature>
<proteinExistence type="inferred from homology"/>
<evidence type="ECO:0000256" key="9">
    <source>
        <dbReference type="SAM" id="SignalP"/>
    </source>
</evidence>
<dbReference type="PROSITE" id="PS00138">
    <property type="entry name" value="SUBTILASE_SER"/>
    <property type="match status" value="1"/>
</dbReference>
<organism evidence="11 12">
    <name type="scientific">Streptomyces ipomoeae</name>
    <dbReference type="NCBI Taxonomy" id="103232"/>
    <lineage>
        <taxon>Bacteria</taxon>
        <taxon>Bacillati</taxon>
        <taxon>Actinomycetota</taxon>
        <taxon>Actinomycetes</taxon>
        <taxon>Kitasatosporales</taxon>
        <taxon>Streptomycetaceae</taxon>
        <taxon>Streptomyces</taxon>
    </lineage>
</organism>
<dbReference type="PANTHER" id="PTHR43806:SF11">
    <property type="entry name" value="CEREVISIN-RELATED"/>
    <property type="match status" value="1"/>
</dbReference>
<dbReference type="InterPro" id="IPR050131">
    <property type="entry name" value="Peptidase_S8_subtilisin-like"/>
</dbReference>
<feature type="active site" description="Charge relay system" evidence="5 6">
    <location>
        <position position="241"/>
    </location>
</feature>
<dbReference type="AlphaFoldDB" id="A0AAE8VX85"/>
<gene>
    <name evidence="11" type="ORF">Sipo8835_31705</name>
</gene>
<comment type="similarity">
    <text evidence="1 6 7">Belongs to the peptidase S8 family.</text>
</comment>
<dbReference type="InterPro" id="IPR017297">
    <property type="entry name" value="Peptidase_S8A_DPH-A"/>
</dbReference>
<protein>
    <submittedName>
        <fullName evidence="11">Peptidase S8</fullName>
    </submittedName>
</protein>
<evidence type="ECO:0000256" key="4">
    <source>
        <dbReference type="ARBA" id="ARBA00022825"/>
    </source>
</evidence>
<dbReference type="PROSITE" id="PS00136">
    <property type="entry name" value="SUBTILASE_ASP"/>
    <property type="match status" value="1"/>
</dbReference>
<feature type="active site" description="Charge relay system" evidence="5 6">
    <location>
        <position position="273"/>
    </location>
</feature>
<keyword evidence="3 6" id="KW-0378">Hydrolase</keyword>
<dbReference type="CDD" id="cd07487">
    <property type="entry name" value="Peptidases_S8_1"/>
    <property type="match status" value="1"/>
</dbReference>
<evidence type="ECO:0000256" key="1">
    <source>
        <dbReference type="ARBA" id="ARBA00011073"/>
    </source>
</evidence>
<dbReference type="SUPFAM" id="SSF52743">
    <property type="entry name" value="Subtilisin-like"/>
    <property type="match status" value="1"/>
</dbReference>
<dbReference type="Gene3D" id="3.40.50.200">
    <property type="entry name" value="Peptidase S8/S53 domain"/>
    <property type="match status" value="1"/>
</dbReference>
<dbReference type="Proteomes" id="UP000318720">
    <property type="component" value="Unassembled WGS sequence"/>
</dbReference>
<dbReference type="PROSITE" id="PS00137">
    <property type="entry name" value="SUBTILASE_HIS"/>
    <property type="match status" value="1"/>
</dbReference>
<feature type="signal peptide" evidence="9">
    <location>
        <begin position="1"/>
        <end position="22"/>
    </location>
</feature>
<evidence type="ECO:0000313" key="12">
    <source>
        <dbReference type="Proteomes" id="UP000318720"/>
    </source>
</evidence>
<evidence type="ECO:0000256" key="6">
    <source>
        <dbReference type="PROSITE-ProRule" id="PRU01240"/>
    </source>
</evidence>
<keyword evidence="4 6" id="KW-0720">Serine protease</keyword>
<sequence length="1120" mass="116288">MTAVAGATVAALTVGMTSPAQAGTESGSESGGAKAHAMSGTVTADVTARGASVHRVTLVTGDQVVVDAKGRVKGVEPAKSREKVPVQVYIRDGRTLVVPADAHRLLADGTLDQRLFDIGELDKTAKHRGRNADLPVIIGYRGRAATMKAEVRDVGDAQKRRTLKALNADAVTVAQHDATKLWNTLTDEARSGARTTAPGVAHVWLDGIRKAGLDKSVPQIGAPRAWAAGYDGKGVKVAVLDTGVDATHPDLKTQVVAQKNFSESPDTKDRVGHGTHVASTVAGTGAKSNGKYKGVAPGAKILNGKVLGDDGSGTDSGIIAGMEWAAEQGAAIVNMSLGGPDSPALDPMEAAVNKLSAEKGILFAIAAGNAGPGPHGTMSSPGSADAALTVGAVDDKDKLADFSSVGPRIGDGAVKPDVTAPGVDITAAAVPGSVIAREVGQNPPGYMSISGTSMATPHVAGAAAIVKQVHPDWTYTELKSALTGSAKDGRYSVFQQGAGRIQVDKAIKQSLIADPSSVNFGTQQWPHADDTPVTRKLTYRNLGKTDVTLKLAATATDPKGQAAPSGFFKLGATTVTVPAGGEASVDLTVNTKLGGTTDGAYSAYVTATGGGQAVRTAVSVNREIASYDVTLKYIGRDGKPASAAGTGSQLNGTAGLASQYMDFPAPDASGTAKLRVPKGTYLLTTQMYEDPEDGDKGGDWIVQPKLDVTKDTTVTIDARTTKPVDVTVPDTGAEPADAVSFLRYQDEDDDIGVLFQARSFKNTRTAHLGPQVPRGMIQQWVGVWEKGTSTQYATVSGGPVKKFATGYAKHFTADQFATVKAAVGAAAPGKTGVVMPSGYLPSTGLDLLAWPQRRNLPAQRTLRLSTADNVGWTLGSIQYEGAEPGTEVSFSQDAPQTYRAGRTYQETFGTGVLAPGLVQGAGVMRTGNSMTAVLPVYTDGEGHPGFSAYSSVRTTLHRNGVKIVDTDDPLEGTRQYEVPAAEARYKLTTSFKRSAKVGAISTRIDASWTFRSKKTGEETAMPLSTVRFRPALGLDSTAPAGRTQSIPVAVEGAAAGRNLKSLAVHASYDDGRTWRKLTVRNGQVSVKNPAKGKGIAFRAEITDSKGNTAVIAVHNAYLGK</sequence>
<dbReference type="InterPro" id="IPR022398">
    <property type="entry name" value="Peptidase_S8_His-AS"/>
</dbReference>
<dbReference type="PIRSF" id="PIRSF037854">
    <property type="entry name" value="Dihydropyridine_esterase"/>
    <property type="match status" value="1"/>
</dbReference>
<dbReference type="GO" id="GO:0004252">
    <property type="term" value="F:serine-type endopeptidase activity"/>
    <property type="evidence" value="ECO:0007669"/>
    <property type="project" value="UniProtKB-UniRule"/>
</dbReference>
<feature type="chain" id="PRO_5042168592" evidence="9">
    <location>
        <begin position="23"/>
        <end position="1120"/>
    </location>
</feature>
<evidence type="ECO:0000256" key="8">
    <source>
        <dbReference type="SAM" id="MobiDB-lite"/>
    </source>
</evidence>
<feature type="active site" description="Charge relay system" evidence="5 6">
    <location>
        <position position="453"/>
    </location>
</feature>
<evidence type="ECO:0000256" key="7">
    <source>
        <dbReference type="RuleBase" id="RU003355"/>
    </source>
</evidence>
<feature type="domain" description="Peptidase S8/S53" evidence="10">
    <location>
        <begin position="232"/>
        <end position="499"/>
    </location>
</feature>
<dbReference type="Pfam" id="PF00082">
    <property type="entry name" value="Peptidase_S8"/>
    <property type="match status" value="1"/>
</dbReference>
<dbReference type="GO" id="GO:0006508">
    <property type="term" value="P:proteolysis"/>
    <property type="evidence" value="ECO:0007669"/>
    <property type="project" value="UniProtKB-KW"/>
</dbReference>
<dbReference type="InterPro" id="IPR015500">
    <property type="entry name" value="Peptidase_S8_subtilisin-rel"/>
</dbReference>